<feature type="domain" description="Secretion system C-terminal sorting" evidence="1">
    <location>
        <begin position="426"/>
        <end position="499"/>
    </location>
</feature>
<dbReference type="NCBIfam" id="TIGR04183">
    <property type="entry name" value="Por_Secre_tail"/>
    <property type="match status" value="1"/>
</dbReference>
<dbReference type="Gene3D" id="2.60.40.10">
    <property type="entry name" value="Immunoglobulins"/>
    <property type="match status" value="1"/>
</dbReference>
<dbReference type="EMBL" id="JAULBC010000005">
    <property type="protein sequence ID" value="MEX6689095.1"/>
    <property type="molecule type" value="Genomic_DNA"/>
</dbReference>
<evidence type="ECO:0000313" key="2">
    <source>
        <dbReference type="EMBL" id="MEX6689095.1"/>
    </source>
</evidence>
<comment type="caution">
    <text evidence="2">The sequence shown here is derived from an EMBL/GenBank/DDBJ whole genome shotgun (WGS) entry which is preliminary data.</text>
</comment>
<dbReference type="Proteomes" id="UP001560573">
    <property type="component" value="Unassembled WGS sequence"/>
</dbReference>
<sequence length="500" mass="54952">MKRTLYILALLLGFLVSKGQKLSRLEYFFDTDPGSGKAKSITFTAADTIRSTFSLSAAGLSQGPHILYIRFQNENRQWGSWTSTLIAVDKYFDMPGLKTMEYFFDTDPGTNKAAPINVSGAQSVITTQLFTAKNLKEGTHILYLRYNDSAGHYGPVSAWPVNITAHASAMPQLSGAEYFFDTDPGKDKGTKLSFSRSDIISTTQSLSVGNLQEGLHVLYIRFKDTSGHYGPAASGLIHVTAFAANMPSIAAAEYFVDTDPGVGKGHAVTISPQADTVKKTLALLVPSGLTTGKKHYLHLRVKDAKNNWSLVRVDSFTVTASAASIHLIALQNDDKIRLNWTPEMADESSTYMVERGPNSITFKPLNPAASARKQQKVEALDYLDEAPVEGVNYYRIKQTDANGNVSYSNIEAVWINRKKDNGIKFYPNPATSYVTVTRTVHNQEKSVWLTVTDLKGHALIKENITNKSIQTLQIGMLPKGLYMVSVVDGTKVTTEKLVVQ</sequence>
<evidence type="ECO:0000259" key="1">
    <source>
        <dbReference type="Pfam" id="PF18962"/>
    </source>
</evidence>
<organism evidence="2 3">
    <name type="scientific">Danxiaibacter flavus</name>
    <dbReference type="NCBI Taxonomy" id="3049108"/>
    <lineage>
        <taxon>Bacteria</taxon>
        <taxon>Pseudomonadati</taxon>
        <taxon>Bacteroidota</taxon>
        <taxon>Chitinophagia</taxon>
        <taxon>Chitinophagales</taxon>
        <taxon>Chitinophagaceae</taxon>
        <taxon>Danxiaibacter</taxon>
    </lineage>
</organism>
<proteinExistence type="predicted"/>
<protein>
    <submittedName>
        <fullName evidence="2">T9SS type A sorting domain-containing protein</fullName>
    </submittedName>
</protein>
<reference evidence="2 3" key="1">
    <citation type="submission" date="2023-07" db="EMBL/GenBank/DDBJ databases">
        <authorList>
            <person name="Lian W.-H."/>
        </authorList>
    </citation>
    <scope>NUCLEOTIDE SEQUENCE [LARGE SCALE GENOMIC DNA]</scope>
    <source>
        <strain evidence="2 3">SYSU DXS3180</strain>
    </source>
</reference>
<evidence type="ECO:0000313" key="3">
    <source>
        <dbReference type="Proteomes" id="UP001560573"/>
    </source>
</evidence>
<gene>
    <name evidence="2" type="ORF">QTN47_16420</name>
</gene>
<dbReference type="Pfam" id="PF18962">
    <property type="entry name" value="Por_Secre_tail"/>
    <property type="match status" value="1"/>
</dbReference>
<dbReference type="InterPro" id="IPR026444">
    <property type="entry name" value="Secre_tail"/>
</dbReference>
<keyword evidence="3" id="KW-1185">Reference proteome</keyword>
<accession>A0ABV3ZHU4</accession>
<dbReference type="InterPro" id="IPR013783">
    <property type="entry name" value="Ig-like_fold"/>
</dbReference>
<dbReference type="RefSeq" id="WP_369330503.1">
    <property type="nucleotide sequence ID" value="NZ_JAULBC010000005.1"/>
</dbReference>
<name>A0ABV3ZHU4_9BACT</name>